<organism evidence="3 4">
    <name type="scientific">Streptomyces filamentosus</name>
    <name type="common">Streptomyces roseosporus</name>
    <dbReference type="NCBI Taxonomy" id="67294"/>
    <lineage>
        <taxon>Bacteria</taxon>
        <taxon>Bacillati</taxon>
        <taxon>Actinomycetota</taxon>
        <taxon>Actinomycetes</taxon>
        <taxon>Kitasatosporales</taxon>
        <taxon>Streptomycetaceae</taxon>
        <taxon>Streptomyces</taxon>
    </lineage>
</organism>
<dbReference type="Gene3D" id="1.50.10.20">
    <property type="match status" value="1"/>
</dbReference>
<dbReference type="InterPro" id="IPR007822">
    <property type="entry name" value="LANC-like"/>
</dbReference>
<proteinExistence type="predicted"/>
<dbReference type="CDD" id="cd04791">
    <property type="entry name" value="LanC_SerThrkinase"/>
    <property type="match status" value="1"/>
</dbReference>
<accession>A0A919BR87</accession>
<keyword evidence="3" id="KW-0808">Transferase</keyword>
<dbReference type="InterPro" id="IPR053524">
    <property type="entry name" value="Aerial_hyphae_peptide-synth"/>
</dbReference>
<sequence>MDRPVTGREPIGSDREGVERMRGNHHVYAGADPLFYDHPAGGGDQRRFAAADRETPEGFRRHETASWVHLVPEGPDDPALPGQGYKIHVSSTTEDAERVVDLVTEYCVRERVAHKFLPTHRIHLLNNGKYARRGSSGKLLTLYPADEARLATVLTDLDRRLSGFTGPYILGDLRYNDGPLYVRYGGFRERWCTEPDGTRILAIEAPDGSLVPDRREPYFQLPAWLTPPDVLSEALRAHDRQSMDPFPYQVEAALHFSNGGGIYRARDAEGGEVVLREARPLAGLDGSGTDAVTRLEQEERALRALDGLPWVPRLLNRFTVWEHHYLAEEYVEGETLRQFMARNNPVVRPDPTPEALAQYAARVEDITDQLSRALDAVHERGWAFGDLHPTNVLLRPDGRICLIDFETAHRPGIDTPPSMGCPGFVAPHAPGGFARDRYALHSIRLALLLPLTMLIDLDPGKLDELLAAAAEFFPLPPSWQQEVRAGLHRPTTPAAAGPSAPSPVTWPREEDGAAGLSALGARLARALTASATPERTDRLFPGDPAALHDGGYTLAHGAAGVLHALHTTGHPVREEHVEWLWRAARDAADPRPGLYAGLHGAALALDRLGRPEQALELVQRAAPTDDVSLHGGLAGIGIALHHLHRPADGADLTDRLDDITARLTDRLDRPAPGPHRTGLMHGPTGTAAFLLHRYEAVRDPALLDLALRALRADAEHCVRSEEGAVNLREGTRMLPYLANGSAGLALVAGHYLRRRHDDALHDLLDGTLTAARAPFVLYNDLFTGRAGLITLLAAHRDRPGASEALQRHLRLLSWHAIAYQDGLAFPGAQHYRLSMDLATGTAGVLHALHAAAGDRPPLPGLPLHSEPLIPAA</sequence>
<keyword evidence="3" id="KW-0723">Serine/threonine-protein kinase</keyword>
<gene>
    <name evidence="3" type="ORF">GCM10017667_41610</name>
</gene>
<comment type="caution">
    <text evidence="3">The sequence shown here is derived from an EMBL/GenBank/DDBJ whole genome shotgun (WGS) entry which is preliminary data.</text>
</comment>
<evidence type="ECO:0000313" key="3">
    <source>
        <dbReference type="EMBL" id="GHG06194.1"/>
    </source>
</evidence>
<dbReference type="InterPro" id="IPR058053">
    <property type="entry name" value="RamC_C"/>
</dbReference>
<dbReference type="SMART" id="SM01260">
    <property type="entry name" value="LANC_like"/>
    <property type="match status" value="1"/>
</dbReference>
<feature type="compositionally biased region" description="Low complexity" evidence="1">
    <location>
        <begin position="490"/>
        <end position="503"/>
    </location>
</feature>
<evidence type="ECO:0000313" key="4">
    <source>
        <dbReference type="Proteomes" id="UP000632849"/>
    </source>
</evidence>
<dbReference type="GO" id="GO:0005524">
    <property type="term" value="F:ATP binding"/>
    <property type="evidence" value="ECO:0007669"/>
    <property type="project" value="InterPro"/>
</dbReference>
<dbReference type="EMBL" id="BNBE01000002">
    <property type="protein sequence ID" value="GHG06194.1"/>
    <property type="molecule type" value="Genomic_DNA"/>
</dbReference>
<evidence type="ECO:0000259" key="2">
    <source>
        <dbReference type="PROSITE" id="PS50011"/>
    </source>
</evidence>
<dbReference type="SUPFAM" id="SSF158745">
    <property type="entry name" value="LanC-like"/>
    <property type="match status" value="1"/>
</dbReference>
<reference evidence="3" key="2">
    <citation type="submission" date="2020-09" db="EMBL/GenBank/DDBJ databases">
        <authorList>
            <person name="Sun Q."/>
            <person name="Ohkuma M."/>
        </authorList>
    </citation>
    <scope>NUCLEOTIDE SEQUENCE</scope>
    <source>
        <strain evidence="3">JCM 4122</strain>
    </source>
</reference>
<dbReference type="GO" id="GO:0004674">
    <property type="term" value="F:protein serine/threonine kinase activity"/>
    <property type="evidence" value="ECO:0007669"/>
    <property type="project" value="UniProtKB-KW"/>
</dbReference>
<dbReference type="Pfam" id="PF00069">
    <property type="entry name" value="Pkinase"/>
    <property type="match status" value="1"/>
</dbReference>
<dbReference type="Proteomes" id="UP000632849">
    <property type="component" value="Unassembled WGS sequence"/>
</dbReference>
<dbReference type="InterPro" id="IPR011009">
    <property type="entry name" value="Kinase-like_dom_sf"/>
</dbReference>
<keyword evidence="4" id="KW-1185">Reference proteome</keyword>
<evidence type="ECO:0000256" key="1">
    <source>
        <dbReference type="SAM" id="MobiDB-lite"/>
    </source>
</evidence>
<dbReference type="Gene3D" id="1.10.510.10">
    <property type="entry name" value="Transferase(Phosphotransferase) domain 1"/>
    <property type="match status" value="1"/>
</dbReference>
<keyword evidence="3" id="KW-0418">Kinase</keyword>
<feature type="domain" description="Protein kinase" evidence="2">
    <location>
        <begin position="248"/>
        <end position="603"/>
    </location>
</feature>
<dbReference type="Pfam" id="PF25816">
    <property type="entry name" value="RamC_N"/>
    <property type="match status" value="1"/>
</dbReference>
<dbReference type="SMART" id="SM00220">
    <property type="entry name" value="S_TKc"/>
    <property type="match status" value="1"/>
</dbReference>
<reference evidence="3" key="1">
    <citation type="journal article" date="2014" name="Int. J. Syst. Evol. Microbiol.">
        <title>Complete genome sequence of Corynebacterium casei LMG S-19264T (=DSM 44701T), isolated from a smear-ripened cheese.</title>
        <authorList>
            <consortium name="US DOE Joint Genome Institute (JGI-PGF)"/>
            <person name="Walter F."/>
            <person name="Albersmeier A."/>
            <person name="Kalinowski J."/>
            <person name="Ruckert C."/>
        </authorList>
    </citation>
    <scope>NUCLEOTIDE SEQUENCE</scope>
    <source>
        <strain evidence="3">JCM 4122</strain>
    </source>
</reference>
<feature type="region of interest" description="Disordered" evidence="1">
    <location>
        <begin position="489"/>
        <end position="510"/>
    </location>
</feature>
<dbReference type="InterPro" id="IPR057929">
    <property type="entry name" value="RamC_N"/>
</dbReference>
<dbReference type="SUPFAM" id="SSF56112">
    <property type="entry name" value="Protein kinase-like (PK-like)"/>
    <property type="match status" value="1"/>
</dbReference>
<dbReference type="InterPro" id="IPR000719">
    <property type="entry name" value="Prot_kinase_dom"/>
</dbReference>
<dbReference type="AlphaFoldDB" id="A0A919BR87"/>
<dbReference type="NCBIfam" id="NF038151">
    <property type="entry name" value="lanthi_synth_III"/>
    <property type="match status" value="1"/>
</dbReference>
<dbReference type="GO" id="GO:0031179">
    <property type="term" value="P:peptide modification"/>
    <property type="evidence" value="ECO:0007669"/>
    <property type="project" value="InterPro"/>
</dbReference>
<dbReference type="PROSITE" id="PS50011">
    <property type="entry name" value="PROTEIN_KINASE_DOM"/>
    <property type="match status" value="1"/>
</dbReference>
<protein>
    <submittedName>
        <fullName evidence="3">Serine/threonine protein kinase</fullName>
    </submittedName>
</protein>
<name>A0A919BR87_STRFL</name>